<evidence type="ECO:0000256" key="6">
    <source>
        <dbReference type="ARBA" id="ARBA00023306"/>
    </source>
</evidence>
<dbReference type="PANTHER" id="PTHR37485:SF1">
    <property type="entry name" value="CELL DIVISION PROTEIN FTSB"/>
    <property type="match status" value="1"/>
</dbReference>
<name>A0ABS0BVJ4_9GAMM</name>
<feature type="region of interest" description="Disordered" evidence="8">
    <location>
        <begin position="94"/>
        <end position="114"/>
    </location>
</feature>
<keyword evidence="5 7" id="KW-0472">Membrane</keyword>
<dbReference type="HAMAP" id="MF_00599">
    <property type="entry name" value="FtsB"/>
    <property type="match status" value="1"/>
</dbReference>
<comment type="similarity">
    <text evidence="7">Belongs to the FtsB family.</text>
</comment>
<gene>
    <name evidence="7" type="primary">ftsB</name>
    <name evidence="9" type="ORF">H8792_000620</name>
</gene>
<comment type="caution">
    <text evidence="9">The sequence shown here is derived from an EMBL/GenBank/DDBJ whole genome shotgun (WGS) entry which is preliminary data.</text>
</comment>
<keyword evidence="3 7" id="KW-0812">Transmembrane</keyword>
<evidence type="ECO:0000256" key="4">
    <source>
        <dbReference type="ARBA" id="ARBA00022989"/>
    </source>
</evidence>
<evidence type="ECO:0000313" key="9">
    <source>
        <dbReference type="EMBL" id="MBF6056841.1"/>
    </source>
</evidence>
<dbReference type="PANTHER" id="PTHR37485">
    <property type="entry name" value="CELL DIVISION PROTEIN FTSB"/>
    <property type="match status" value="1"/>
</dbReference>
<organism evidence="9 10">
    <name type="scientific">Thiomicrorhabdus heinhorstiae</name>
    <dbReference type="NCBI Taxonomy" id="2748010"/>
    <lineage>
        <taxon>Bacteria</taxon>
        <taxon>Pseudomonadati</taxon>
        <taxon>Pseudomonadota</taxon>
        <taxon>Gammaproteobacteria</taxon>
        <taxon>Thiotrichales</taxon>
        <taxon>Piscirickettsiaceae</taxon>
        <taxon>Thiomicrorhabdus</taxon>
    </lineage>
</organism>
<dbReference type="RefSeq" id="WP_194947202.1">
    <property type="nucleotide sequence ID" value="NZ_JACBGI020000001.1"/>
</dbReference>
<accession>A0ABS0BVJ4</accession>
<dbReference type="InterPro" id="IPR007060">
    <property type="entry name" value="FtsL/DivIC"/>
</dbReference>
<comment type="subcellular location">
    <subcellularLocation>
        <location evidence="7">Cell inner membrane</location>
        <topology evidence="7">Single-pass type II membrane protein</topology>
    </subcellularLocation>
    <text evidence="7">Localizes to the division septum.</text>
</comment>
<reference evidence="9 10" key="1">
    <citation type="submission" date="2020-11" db="EMBL/GenBank/DDBJ databases">
        <title>Sulfur oxidizing isolate from Hospital Hole Sinkhole.</title>
        <authorList>
            <person name="Scott K.M."/>
        </authorList>
    </citation>
    <scope>NUCLEOTIDE SEQUENCE [LARGE SCALE GENOMIC DNA]</scope>
    <source>
        <strain evidence="9 10">HH1</strain>
    </source>
</reference>
<proteinExistence type="inferred from homology"/>
<evidence type="ECO:0000256" key="3">
    <source>
        <dbReference type="ARBA" id="ARBA00022692"/>
    </source>
</evidence>
<keyword evidence="4 7" id="KW-1133">Transmembrane helix</keyword>
<feature type="coiled-coil region" evidence="7">
    <location>
        <begin position="29"/>
        <end position="63"/>
    </location>
</feature>
<evidence type="ECO:0000256" key="5">
    <source>
        <dbReference type="ARBA" id="ARBA00023136"/>
    </source>
</evidence>
<keyword evidence="7" id="KW-0175">Coiled coil</keyword>
<evidence type="ECO:0000313" key="10">
    <source>
        <dbReference type="Proteomes" id="UP001193680"/>
    </source>
</evidence>
<dbReference type="InterPro" id="IPR023081">
    <property type="entry name" value="Cell_div_FtsB"/>
</dbReference>
<feature type="topological domain" description="Cytoplasmic" evidence="7">
    <location>
        <begin position="1"/>
        <end position="3"/>
    </location>
</feature>
<keyword evidence="7" id="KW-0997">Cell inner membrane</keyword>
<evidence type="ECO:0000256" key="7">
    <source>
        <dbReference type="HAMAP-Rule" id="MF_00599"/>
    </source>
</evidence>
<keyword evidence="6 7" id="KW-0131">Cell cycle</keyword>
<keyword evidence="10" id="KW-1185">Reference proteome</keyword>
<keyword evidence="1 7" id="KW-1003">Cell membrane</keyword>
<dbReference type="Proteomes" id="UP001193680">
    <property type="component" value="Unassembled WGS sequence"/>
</dbReference>
<keyword evidence="2 7" id="KW-0132">Cell division</keyword>
<sequence>MKTLFVALALILFVIEARLLSSSGGVGELVSLNEQLKKLEASLEEQRLVNARLKTEVEALQNNDDAIETIARQTLGMVKKDEVFVQVIELQPNHQSYSDQAVDDQSSPEPTDHE</sequence>
<evidence type="ECO:0000256" key="2">
    <source>
        <dbReference type="ARBA" id="ARBA00022618"/>
    </source>
</evidence>
<comment type="subunit">
    <text evidence="7">Part of a complex composed of FtsB, FtsL and FtsQ.</text>
</comment>
<protein>
    <recommendedName>
        <fullName evidence="7">Cell division protein FtsB</fullName>
    </recommendedName>
</protein>
<dbReference type="Pfam" id="PF04977">
    <property type="entry name" value="DivIC"/>
    <property type="match status" value="1"/>
</dbReference>
<comment type="function">
    <text evidence="7">Essential cell division protein. May link together the upstream cell division proteins, which are predominantly cytoplasmic, with the downstream cell division proteins, which are predominantly periplasmic.</text>
</comment>
<feature type="topological domain" description="Periplasmic" evidence="7">
    <location>
        <begin position="22"/>
        <end position="114"/>
    </location>
</feature>
<evidence type="ECO:0000256" key="1">
    <source>
        <dbReference type="ARBA" id="ARBA00022475"/>
    </source>
</evidence>
<evidence type="ECO:0000256" key="8">
    <source>
        <dbReference type="SAM" id="MobiDB-lite"/>
    </source>
</evidence>
<dbReference type="EMBL" id="JACBGI020000001">
    <property type="protein sequence ID" value="MBF6056841.1"/>
    <property type="molecule type" value="Genomic_DNA"/>
</dbReference>